<dbReference type="Pfam" id="PF08548">
    <property type="entry name" value="Peptidase_M10_C"/>
    <property type="match status" value="1"/>
</dbReference>
<dbReference type="AlphaFoldDB" id="A0A7Y8JNW7"/>
<gene>
    <name evidence="8" type="ORF">HX822_07755</name>
</gene>
<evidence type="ECO:0000256" key="5">
    <source>
        <dbReference type="ARBA" id="ARBA00022837"/>
    </source>
</evidence>
<feature type="region of interest" description="Disordered" evidence="6">
    <location>
        <begin position="1"/>
        <end position="59"/>
    </location>
</feature>
<comment type="subcellular location">
    <subcellularLocation>
        <location evidence="2">Secreted</location>
    </subcellularLocation>
</comment>
<evidence type="ECO:0000259" key="7">
    <source>
        <dbReference type="Pfam" id="PF08548"/>
    </source>
</evidence>
<evidence type="ECO:0000313" key="9">
    <source>
        <dbReference type="Proteomes" id="UP000531950"/>
    </source>
</evidence>
<comment type="caution">
    <text evidence="8">The sequence shown here is derived from an EMBL/GenBank/DDBJ whole genome shotgun (WGS) entry which is preliminary data.</text>
</comment>
<evidence type="ECO:0000256" key="6">
    <source>
        <dbReference type="SAM" id="MobiDB-lite"/>
    </source>
</evidence>
<dbReference type="Proteomes" id="UP000531950">
    <property type="component" value="Unassembled WGS sequence"/>
</dbReference>
<dbReference type="EMBL" id="JACARG010000014">
    <property type="protein sequence ID" value="NWE12826.1"/>
    <property type="molecule type" value="Genomic_DNA"/>
</dbReference>
<dbReference type="SUPFAM" id="SSF55486">
    <property type="entry name" value="Metalloproteases ('zincins'), catalytic domain"/>
    <property type="match status" value="1"/>
</dbReference>
<dbReference type="RefSeq" id="WP_177076831.1">
    <property type="nucleotide sequence ID" value="NZ_JACARG010000014.1"/>
</dbReference>
<organism evidence="8 9">
    <name type="scientific">Pseudomonas yamanorum</name>
    <dbReference type="NCBI Taxonomy" id="515393"/>
    <lineage>
        <taxon>Bacteria</taxon>
        <taxon>Pseudomonadati</taxon>
        <taxon>Pseudomonadota</taxon>
        <taxon>Gammaproteobacteria</taxon>
        <taxon>Pseudomonadales</taxon>
        <taxon>Pseudomonadaceae</taxon>
        <taxon>Pseudomonas</taxon>
    </lineage>
</organism>
<feature type="domain" description="Peptidase M10 serralysin C-terminal" evidence="7">
    <location>
        <begin position="191"/>
        <end position="415"/>
    </location>
</feature>
<keyword evidence="4" id="KW-0677">Repeat</keyword>
<dbReference type="InterPro" id="IPR001343">
    <property type="entry name" value="Hemolysn_Ca-bd"/>
</dbReference>
<dbReference type="GO" id="GO:0005615">
    <property type="term" value="C:extracellular space"/>
    <property type="evidence" value="ECO:0007669"/>
    <property type="project" value="InterPro"/>
</dbReference>
<dbReference type="Gene3D" id="2.150.10.10">
    <property type="entry name" value="Serralysin-like metalloprotease, C-terminal"/>
    <property type="match status" value="1"/>
</dbReference>
<comment type="cofactor">
    <cofactor evidence="1">
        <name>Ca(2+)</name>
        <dbReference type="ChEBI" id="CHEBI:29108"/>
    </cofactor>
</comment>
<dbReference type="GO" id="GO:0005509">
    <property type="term" value="F:calcium ion binding"/>
    <property type="evidence" value="ECO:0007669"/>
    <property type="project" value="InterPro"/>
</dbReference>
<dbReference type="Pfam" id="PF00353">
    <property type="entry name" value="HemolysinCabind"/>
    <property type="match status" value="1"/>
</dbReference>
<keyword evidence="3" id="KW-0964">Secreted</keyword>
<proteinExistence type="predicted"/>
<protein>
    <submittedName>
        <fullName evidence="8">M10 family metallopeptidase C-terminal domain-containing protein</fullName>
    </submittedName>
</protein>
<evidence type="ECO:0000256" key="1">
    <source>
        <dbReference type="ARBA" id="ARBA00001913"/>
    </source>
</evidence>
<reference evidence="8 9" key="1">
    <citation type="submission" date="2020-04" db="EMBL/GenBank/DDBJ databases">
        <title>Molecular characterization of pseudomonads from Agaricus bisporus reveal novel blotch 2 pathogens in Western Europe.</title>
        <authorList>
            <person name="Taparia T."/>
            <person name="Krijger M."/>
            <person name="Haynes E."/>
            <person name="Elpinstone J.G."/>
            <person name="Noble R."/>
            <person name="Van Der Wolf J."/>
        </authorList>
    </citation>
    <scope>NUCLEOTIDE SEQUENCE [LARGE SCALE GENOMIC DNA]</scope>
    <source>
        <strain evidence="8 9">IPO3782</strain>
    </source>
</reference>
<dbReference type="InterPro" id="IPR011049">
    <property type="entry name" value="Serralysin-like_metalloprot_C"/>
</dbReference>
<dbReference type="PRINTS" id="PR00313">
    <property type="entry name" value="CABNDNGRPT"/>
</dbReference>
<dbReference type="SUPFAM" id="SSF51120">
    <property type="entry name" value="beta-Roll"/>
    <property type="match status" value="1"/>
</dbReference>
<evidence type="ECO:0000256" key="3">
    <source>
        <dbReference type="ARBA" id="ARBA00022525"/>
    </source>
</evidence>
<sequence length="417" mass="45105">MSNLQALHNSTMTNGYADNYSKSASEEPSKTQPSKGYGDGQPTQQSSGTGRKWHDLNNDGVTSLSYQNGVYHSSERGKGLLPFMLDESKVKSALQDWSDVANVTFTESKNPANEGHLKLAVHTYPNTPDGVPKEPGSEVVFFQTARGTDAPSISKQKIMREVGHAMGVQRPDHAPGSLMDDIEQAQKLYGANYNTRNTDTVYGFNSNADRDQYSLKDPDTYRMMPRHMQEANSAPEFSVWDGGGNDTFDFSKFTQDQTINLGAGTYSNVGSGVNNVSIARGVTIENAKGGTGNDKIIGNQANNVIVGGGGRDQLWGVGGNNTFKYNEVSDSTHDKADCLMDFVSGKDKIDITEAMTKAGVTPRLVQNFTGTPGDAVIGFHPTDKLYYLAIDTSGNGKTDFLIKSTKPIVPSDIVVPR</sequence>
<accession>A0A7Y8JNW7</accession>
<name>A0A7Y8JNW7_9PSED</name>
<evidence type="ECO:0000313" key="8">
    <source>
        <dbReference type="EMBL" id="NWE12826.1"/>
    </source>
</evidence>
<keyword evidence="5" id="KW-0106">Calcium</keyword>
<evidence type="ECO:0000256" key="2">
    <source>
        <dbReference type="ARBA" id="ARBA00004613"/>
    </source>
</evidence>
<dbReference type="InterPro" id="IPR013858">
    <property type="entry name" value="Peptidase_M10B_C"/>
</dbReference>
<evidence type="ECO:0000256" key="4">
    <source>
        <dbReference type="ARBA" id="ARBA00022737"/>
    </source>
</evidence>
<feature type="compositionally biased region" description="Polar residues" evidence="6">
    <location>
        <begin position="1"/>
        <end position="23"/>
    </location>
</feature>